<feature type="non-terminal residue" evidence="2">
    <location>
        <position position="310"/>
    </location>
</feature>
<reference evidence="2" key="1">
    <citation type="submission" date="2016-07" db="EMBL/GenBank/DDBJ databases">
        <authorList>
            <consortium name="Pathogen Informatics"/>
        </authorList>
    </citation>
    <scope>NUCLEOTIDE SEQUENCE</scope>
</reference>
<dbReference type="AlphaFoldDB" id="A0A565A5M5"/>
<dbReference type="Pfam" id="PF05795">
    <property type="entry name" value="Plasmodium_Vir"/>
    <property type="match status" value="1"/>
</dbReference>
<gene>
    <name evidence="2" type="ORF">PVP01_0006760</name>
</gene>
<dbReference type="VEuPathDB" id="PlasmoDB:PVP01_0006760"/>
<feature type="compositionally biased region" description="Polar residues" evidence="1">
    <location>
        <begin position="299"/>
        <end position="310"/>
    </location>
</feature>
<dbReference type="EMBL" id="FLZR02000022">
    <property type="protein sequence ID" value="VUZ99963.1"/>
    <property type="molecule type" value="Genomic_DNA"/>
</dbReference>
<dbReference type="VEuPathDB" id="PlasmoDB:PVX_018660"/>
<evidence type="ECO:0000313" key="2">
    <source>
        <dbReference type="EMBL" id="VUZ99963.1"/>
    </source>
</evidence>
<evidence type="ECO:0000256" key="1">
    <source>
        <dbReference type="SAM" id="MobiDB-lite"/>
    </source>
</evidence>
<dbReference type="VEuPathDB" id="PlasmoDB:PVW1_110054200"/>
<dbReference type="InterPro" id="IPR008780">
    <property type="entry name" value="Plasmodium_Vir"/>
</dbReference>
<accession>A0A565A5M5</accession>
<dbReference type="VEuPathDB" id="PlasmoDB:PVPAM_000006600"/>
<protein>
    <submittedName>
        <fullName evidence="2">VIR protein</fullName>
    </submittedName>
</protein>
<organism evidence="2">
    <name type="scientific">Plasmodium vivax</name>
    <name type="common">malaria parasite P. vivax</name>
    <dbReference type="NCBI Taxonomy" id="5855"/>
    <lineage>
        <taxon>Eukaryota</taxon>
        <taxon>Sar</taxon>
        <taxon>Alveolata</taxon>
        <taxon>Apicomplexa</taxon>
        <taxon>Aconoidasida</taxon>
        <taxon>Haemosporida</taxon>
        <taxon>Plasmodiidae</taxon>
        <taxon>Plasmodium</taxon>
        <taxon>Plasmodium (Plasmodium)</taxon>
    </lineage>
</organism>
<feature type="region of interest" description="Disordered" evidence="1">
    <location>
        <begin position="272"/>
        <end position="310"/>
    </location>
</feature>
<name>A0A565A5M5_PLAVI</name>
<sequence>MAEISEKELEDILKDLPAHKIYSELNENFQSEPKFDGYCKRMRKFKKNDNEMKNLCKRIAYNLEKLSGILRNDANDELSKSYCSYEYYEDYKFSQWKKMKNLHDYFKNFDQIKEKINSAGDKYKKDSKYIKYIKYISEIYDEHESECCGYEYDKDELCPTYFNCDDDLHPEKLLSLLESNKATSGAQPLVKGPKELNTQGEISDNIALEIQNRSDLSGPIKLNELKKDEFQTTDQSSVITGGKDSQYSALPSIQNPVDNSCQYVDNLEDNSRNMNCRSKETSKPSNRKYLQEKIDHVSGSLQAATEQIKD</sequence>
<dbReference type="Proteomes" id="UP000220605">
    <property type="component" value="Unassembled WGS sequence"/>
</dbReference>
<dbReference type="OrthoDB" id="387669at2759"/>
<proteinExistence type="predicted"/>